<accession>A0AAV5VRL7</accession>
<protein>
    <recommendedName>
        <fullName evidence="5">Shugoshin C-terminal domain-containing protein</fullName>
    </recommendedName>
</protein>
<feature type="coiled-coil region" evidence="1">
    <location>
        <begin position="114"/>
        <end position="141"/>
    </location>
</feature>
<evidence type="ECO:0000313" key="3">
    <source>
        <dbReference type="EMBL" id="GMT22219.1"/>
    </source>
</evidence>
<dbReference type="AlphaFoldDB" id="A0AAV5VRL7"/>
<organism evidence="3 4">
    <name type="scientific">Pristionchus fissidentatus</name>
    <dbReference type="NCBI Taxonomy" id="1538716"/>
    <lineage>
        <taxon>Eukaryota</taxon>
        <taxon>Metazoa</taxon>
        <taxon>Ecdysozoa</taxon>
        <taxon>Nematoda</taxon>
        <taxon>Chromadorea</taxon>
        <taxon>Rhabditida</taxon>
        <taxon>Rhabditina</taxon>
        <taxon>Diplogasteromorpha</taxon>
        <taxon>Diplogasteroidea</taxon>
        <taxon>Neodiplogasteridae</taxon>
        <taxon>Pristionchus</taxon>
    </lineage>
</organism>
<proteinExistence type="predicted"/>
<reference evidence="3" key="1">
    <citation type="submission" date="2023-10" db="EMBL/GenBank/DDBJ databases">
        <title>Genome assembly of Pristionchus species.</title>
        <authorList>
            <person name="Yoshida K."/>
            <person name="Sommer R.J."/>
        </authorList>
    </citation>
    <scope>NUCLEOTIDE SEQUENCE</scope>
    <source>
        <strain evidence="3">RS5133</strain>
    </source>
</reference>
<keyword evidence="1" id="KW-0175">Coiled coil</keyword>
<evidence type="ECO:0000313" key="4">
    <source>
        <dbReference type="Proteomes" id="UP001432322"/>
    </source>
</evidence>
<feature type="non-terminal residue" evidence="3">
    <location>
        <position position="375"/>
    </location>
</feature>
<dbReference type="EMBL" id="BTSY01000004">
    <property type="protein sequence ID" value="GMT22219.1"/>
    <property type="molecule type" value="Genomic_DNA"/>
</dbReference>
<evidence type="ECO:0000256" key="2">
    <source>
        <dbReference type="SAM" id="MobiDB-lite"/>
    </source>
</evidence>
<dbReference type="Proteomes" id="UP001432322">
    <property type="component" value="Unassembled WGS sequence"/>
</dbReference>
<evidence type="ECO:0008006" key="5">
    <source>
        <dbReference type="Google" id="ProtNLM"/>
    </source>
</evidence>
<gene>
    <name evidence="3" type="ORF">PFISCL1PPCAC_13516</name>
</gene>
<keyword evidence="4" id="KW-1185">Reference proteome</keyword>
<comment type="caution">
    <text evidence="3">The sequence shown here is derived from an EMBL/GenBank/DDBJ whole genome shotgun (WGS) entry which is preliminary data.</text>
</comment>
<name>A0AAV5VRL7_9BILA</name>
<sequence>MTSIAKQKKIYDLSKSLENALLTINKLNKRLSIIEHEKEGLAEELSWLRKFGSRADQSSDSRQSSVSIEAGDDAMRLQLRQTLHDLKLVRLESMKWKEERDLLSTQSHQKDVRITTLEKDLRTAKSRVDSLEELVRKQLGELSLADLVFNSDSVSMRSGIRTPFKKLFKNSATSSSRAVSVTSSCEKPQSRSVPVRIMSAGRNRRSDSVKADKITVDIDQLLGDLPSGLAIDREAVDATFDELTEKALPVDAGKRFHSASPRYYRSPSLATSVDCAPRHLPPLQKYKDKNVVSLPRECTNAETRIRPMTARRSILGRNASVPFMQSREPSVEDVRESANFLNIDDLLNAGETPARLRGQSGKSRDSGFTDTSMKT</sequence>
<feature type="region of interest" description="Disordered" evidence="2">
    <location>
        <begin position="349"/>
        <end position="375"/>
    </location>
</feature>
<feature type="coiled-coil region" evidence="1">
    <location>
        <begin position="17"/>
        <end position="44"/>
    </location>
</feature>
<evidence type="ECO:0000256" key="1">
    <source>
        <dbReference type="SAM" id="Coils"/>
    </source>
</evidence>